<keyword evidence="3" id="KW-1185">Reference proteome</keyword>
<comment type="caution">
    <text evidence="2">The sequence shown here is derived from an EMBL/GenBank/DDBJ whole genome shotgun (WGS) entry which is preliminary data.</text>
</comment>
<evidence type="ECO:0000313" key="2">
    <source>
        <dbReference type="EMBL" id="GMI08909.1"/>
    </source>
</evidence>
<sequence length="137" mass="15833">MEKEYLKTFFSVETGGQMTRRNFMDGNDLMRCEVFGCHESLWAPIRVKVEAWIRAGWWAWEDEEPEWFTDLWKLSVLEEFIPRKKGGDEGKEKKKGSNGDAVILNPEKIRKNSSSLMPGKFNVVHRKSVNAKVALPA</sequence>
<name>A0A9W7FB48_9STRA</name>
<gene>
    <name evidence="2" type="ORF">TrLO_g4707</name>
</gene>
<dbReference type="OrthoDB" id="10634835at2759"/>
<feature type="compositionally biased region" description="Basic and acidic residues" evidence="1">
    <location>
        <begin position="84"/>
        <end position="97"/>
    </location>
</feature>
<protein>
    <submittedName>
        <fullName evidence="2">Uncharacterized protein</fullName>
    </submittedName>
</protein>
<feature type="region of interest" description="Disordered" evidence="1">
    <location>
        <begin position="84"/>
        <end position="104"/>
    </location>
</feature>
<dbReference type="EMBL" id="BRXW01000131">
    <property type="protein sequence ID" value="GMI08909.1"/>
    <property type="molecule type" value="Genomic_DNA"/>
</dbReference>
<dbReference type="Proteomes" id="UP001165122">
    <property type="component" value="Unassembled WGS sequence"/>
</dbReference>
<dbReference type="AlphaFoldDB" id="A0A9W7FB48"/>
<evidence type="ECO:0000313" key="3">
    <source>
        <dbReference type="Proteomes" id="UP001165122"/>
    </source>
</evidence>
<reference evidence="3" key="1">
    <citation type="journal article" date="2023" name="Commun. Biol.">
        <title>Genome analysis of Parmales, the sister group of diatoms, reveals the evolutionary specialization of diatoms from phago-mixotrophs to photoautotrophs.</title>
        <authorList>
            <person name="Ban H."/>
            <person name="Sato S."/>
            <person name="Yoshikawa S."/>
            <person name="Yamada K."/>
            <person name="Nakamura Y."/>
            <person name="Ichinomiya M."/>
            <person name="Sato N."/>
            <person name="Blanc-Mathieu R."/>
            <person name="Endo H."/>
            <person name="Kuwata A."/>
            <person name="Ogata H."/>
        </authorList>
    </citation>
    <scope>NUCLEOTIDE SEQUENCE [LARGE SCALE GENOMIC DNA]</scope>
    <source>
        <strain evidence="3">NIES 3700</strain>
    </source>
</reference>
<evidence type="ECO:0000256" key="1">
    <source>
        <dbReference type="SAM" id="MobiDB-lite"/>
    </source>
</evidence>
<organism evidence="2 3">
    <name type="scientific">Triparma laevis f. longispina</name>
    <dbReference type="NCBI Taxonomy" id="1714387"/>
    <lineage>
        <taxon>Eukaryota</taxon>
        <taxon>Sar</taxon>
        <taxon>Stramenopiles</taxon>
        <taxon>Ochrophyta</taxon>
        <taxon>Bolidophyceae</taxon>
        <taxon>Parmales</taxon>
        <taxon>Triparmaceae</taxon>
        <taxon>Triparma</taxon>
    </lineage>
</organism>
<accession>A0A9W7FB48</accession>
<proteinExistence type="predicted"/>